<dbReference type="FunFam" id="3.60.20.10:FF:000008">
    <property type="entry name" value="Proteasome subunit beta type-4"/>
    <property type="match status" value="1"/>
</dbReference>
<evidence type="ECO:0000256" key="3">
    <source>
        <dbReference type="ARBA" id="ARBA00022490"/>
    </source>
</evidence>
<keyword evidence="4" id="KW-0647">Proteasome</keyword>
<dbReference type="Ensembl" id="ENSGEVT00005008928.1">
    <property type="protein sequence ID" value="ENSGEVP00005008503.1"/>
    <property type="gene ID" value="ENSGEVG00005006128.1"/>
</dbReference>
<feature type="region of interest" description="Disordered" evidence="8">
    <location>
        <begin position="1"/>
        <end position="185"/>
    </location>
</feature>
<evidence type="ECO:0000313" key="10">
    <source>
        <dbReference type="Proteomes" id="UP000694390"/>
    </source>
</evidence>
<comment type="subcellular location">
    <subcellularLocation>
        <location evidence="1">Nucleus</location>
    </subcellularLocation>
</comment>
<dbReference type="InterPro" id="IPR029055">
    <property type="entry name" value="Ntn_hydrolases_N"/>
</dbReference>
<dbReference type="CDD" id="cd03758">
    <property type="entry name" value="proteasome_beta_type_2"/>
    <property type="match status" value="1"/>
</dbReference>
<dbReference type="Gene3D" id="3.60.20.10">
    <property type="entry name" value="Glutamine Phosphoribosylpyrophosphate, subunit 1, domain 1"/>
    <property type="match status" value="1"/>
</dbReference>
<dbReference type="GO" id="GO:0010498">
    <property type="term" value="P:proteasomal protein catabolic process"/>
    <property type="evidence" value="ECO:0007669"/>
    <property type="project" value="InterPro"/>
</dbReference>
<dbReference type="OrthoDB" id="268428at2759"/>
<evidence type="ECO:0000313" key="9">
    <source>
        <dbReference type="Ensembl" id="ENSGEVP00005008503.1"/>
    </source>
</evidence>
<sequence>RTLRSRPAPEPGAQTLQGGEKGRGGLGGTKAPPPAGTQASVSRGEGRAQQQEAQRTRQEKRKGRRGGGGRRRKKGRLPRPRVKGGVRGQRSLPGASVVTWRACGRDSRESGRLRHPPAPAVPPRCVTSRCGGGGSCRRPGPEEEPRARAHPPTPAPQRPGHGVPDRHPGPRLHPGGFRHGGGLQHRPDEARFNQHWYTSNTLHFCGIFLLKNIKALILSQILLFDLHMWTLVLSSIVSMSASYHDKMFKMSEKILLLCVGEAGDTVQFAEYIQKNVQLYKMRNGYELSPTAAANFTRRNLADYLRSRTPYHVNLLLAGYDEHEGPALYYMDYLAALAKAPFAAHGYGAFLTLSILDRYYKPSITREEAMELLKKCLEELQKRFILNLPSFSVRFIDKDGIHEVDNIPFPKVSS</sequence>
<evidence type="ECO:0000256" key="6">
    <source>
        <dbReference type="ARBA" id="ARBA00039808"/>
    </source>
</evidence>
<dbReference type="AlphaFoldDB" id="A0A8C4VZS7"/>
<evidence type="ECO:0000256" key="7">
    <source>
        <dbReference type="ARBA" id="ARBA00049625"/>
    </source>
</evidence>
<evidence type="ECO:0000256" key="8">
    <source>
        <dbReference type="SAM" id="MobiDB-lite"/>
    </source>
</evidence>
<keyword evidence="10" id="KW-1185">Reference proteome</keyword>
<dbReference type="GeneTree" id="ENSGT00640000091536"/>
<keyword evidence="3" id="KW-0963">Cytoplasm</keyword>
<dbReference type="GO" id="GO:0005737">
    <property type="term" value="C:cytoplasm"/>
    <property type="evidence" value="ECO:0007669"/>
    <property type="project" value="TreeGrafter"/>
</dbReference>
<proteinExistence type="predicted"/>
<keyword evidence="5" id="KW-0539">Nucleus</keyword>
<organism evidence="9 10">
    <name type="scientific">Gopherus evgoodei</name>
    <name type="common">Goodes thornscrub tortoise</name>
    <dbReference type="NCBI Taxonomy" id="1825980"/>
    <lineage>
        <taxon>Eukaryota</taxon>
        <taxon>Metazoa</taxon>
        <taxon>Chordata</taxon>
        <taxon>Craniata</taxon>
        <taxon>Vertebrata</taxon>
        <taxon>Euteleostomi</taxon>
        <taxon>Archelosauria</taxon>
        <taxon>Testudinata</taxon>
        <taxon>Testudines</taxon>
        <taxon>Cryptodira</taxon>
        <taxon>Durocryptodira</taxon>
        <taxon>Testudinoidea</taxon>
        <taxon>Testudinidae</taxon>
        <taxon>Gopherus</taxon>
    </lineage>
</organism>
<reference evidence="9" key="2">
    <citation type="submission" date="2025-08" db="UniProtKB">
        <authorList>
            <consortium name="Ensembl"/>
        </authorList>
    </citation>
    <scope>IDENTIFICATION</scope>
</reference>
<dbReference type="Proteomes" id="UP000694390">
    <property type="component" value="Chromosome 20"/>
</dbReference>
<dbReference type="PANTHER" id="PTHR32194:SF2">
    <property type="entry name" value="PROTEASOME SUBUNIT BETA TYPE-1"/>
    <property type="match status" value="1"/>
</dbReference>
<dbReference type="PROSITE" id="PS51476">
    <property type="entry name" value="PROTEASOME_BETA_2"/>
    <property type="match status" value="1"/>
</dbReference>
<comment type="function">
    <text evidence="7">Non-catalytic component of the 20S core proteasome complex involved in the proteolytic degradation of most intracellular proteins. This complex plays numerous essential roles within the cell by associating with different regulatory particles. Associated with two 19S regulatory particles, forms the 26S proteasome and thus participates in the ATP-dependent degradation of ubiquitinated proteins. The 26S proteasome plays a key role in the maintenance of protein homeostasis by removing misfolded or damaged proteins that could impair cellular functions, and by removing proteins whose functions are no longer required. Associated with the PA200 or PA28, the 20S proteasome mediates ubiquitin-independent protein degradation. This type of proteolysis is required in several pathways including spermatogenesis (20S-PA200 complex) or generation of a subset of MHC class I-presented antigenic peptides (20S-PA28 complex).</text>
</comment>
<dbReference type="PANTHER" id="PTHR32194">
    <property type="entry name" value="METALLOPROTEASE TLDD"/>
    <property type="match status" value="1"/>
</dbReference>
<dbReference type="Pfam" id="PF00227">
    <property type="entry name" value="Proteasome"/>
    <property type="match status" value="1"/>
</dbReference>
<reference evidence="9" key="3">
    <citation type="submission" date="2025-09" db="UniProtKB">
        <authorList>
            <consortium name="Ensembl"/>
        </authorList>
    </citation>
    <scope>IDENTIFICATION</scope>
</reference>
<evidence type="ECO:0000256" key="1">
    <source>
        <dbReference type="ARBA" id="ARBA00004123"/>
    </source>
</evidence>
<dbReference type="InterPro" id="IPR023333">
    <property type="entry name" value="Proteasome_suB-type"/>
</dbReference>
<evidence type="ECO:0000256" key="5">
    <source>
        <dbReference type="ARBA" id="ARBA00023242"/>
    </source>
</evidence>
<accession>A0A8C4VZS7</accession>
<reference evidence="9" key="1">
    <citation type="submission" date="2019-06" db="EMBL/GenBank/DDBJ databases">
        <title>G10K-VGP Goodes thornscrub tortoise genome, primary haplotype.</title>
        <authorList>
            <person name="Murphy B."/>
            <person name="Edwards T."/>
            <person name="Rhie A."/>
            <person name="Koren S."/>
            <person name="Phillippy A."/>
            <person name="Fedrigo O."/>
            <person name="Haase B."/>
            <person name="Mountcastle J."/>
            <person name="Lewin H."/>
            <person name="Damas J."/>
            <person name="Howe K."/>
            <person name="Formenti G."/>
            <person name="Myers G."/>
            <person name="Durbin R."/>
            <person name="Jarvis E.D."/>
        </authorList>
    </citation>
    <scope>NUCLEOTIDE SEQUENCE [LARGE SCALE GENOMIC DNA]</scope>
</reference>
<protein>
    <recommendedName>
        <fullName evidence="6">Proteasome subunit beta type-2</fullName>
    </recommendedName>
</protein>
<dbReference type="InterPro" id="IPR001353">
    <property type="entry name" value="Proteasome_sua/b"/>
</dbReference>
<name>A0A8C4VZS7_9SAUR</name>
<evidence type="ECO:0000256" key="4">
    <source>
        <dbReference type="ARBA" id="ARBA00022942"/>
    </source>
</evidence>
<dbReference type="InterPro" id="IPR035206">
    <property type="entry name" value="Proteasome_beta2"/>
</dbReference>
<feature type="compositionally biased region" description="Basic residues" evidence="8">
    <location>
        <begin position="58"/>
        <end position="84"/>
    </location>
</feature>
<comment type="subunit">
    <text evidence="2">The 26S proteasome consists of a 20S proteasome core and two 19S regulatory subunits. The 20S proteasome core is a barrel-shaped complex made of 28 subunits that are arranged in four stacked rings. The two outer rings are each formed by seven alpha subunits, and the two inner rings are formed by seven beta subunits. The proteolytic activity is exerted by three beta-subunits PSMB5, PSMB6 and PSMB7.</text>
</comment>
<dbReference type="GO" id="GO:0005839">
    <property type="term" value="C:proteasome core complex"/>
    <property type="evidence" value="ECO:0007669"/>
    <property type="project" value="InterPro"/>
</dbReference>
<dbReference type="SUPFAM" id="SSF56235">
    <property type="entry name" value="N-terminal nucleophile aminohydrolases (Ntn hydrolases)"/>
    <property type="match status" value="1"/>
</dbReference>
<gene>
    <name evidence="9" type="primary">PSMB2</name>
</gene>
<evidence type="ECO:0000256" key="2">
    <source>
        <dbReference type="ARBA" id="ARBA00011656"/>
    </source>
</evidence>
<dbReference type="GO" id="GO:0005634">
    <property type="term" value="C:nucleus"/>
    <property type="evidence" value="ECO:0007669"/>
    <property type="project" value="UniProtKB-SubCell"/>
</dbReference>
<feature type="compositionally biased region" description="Basic and acidic residues" evidence="8">
    <location>
        <begin position="103"/>
        <end position="112"/>
    </location>
</feature>